<dbReference type="EMBL" id="CAJNNV010028782">
    <property type="protein sequence ID" value="CAE8625765.1"/>
    <property type="molecule type" value="Genomic_DNA"/>
</dbReference>
<comment type="caution">
    <text evidence="2">The sequence shown here is derived from an EMBL/GenBank/DDBJ whole genome shotgun (WGS) entry which is preliminary data.</text>
</comment>
<evidence type="ECO:0008006" key="5">
    <source>
        <dbReference type="Google" id="ProtNLM"/>
    </source>
</evidence>
<proteinExistence type="predicted"/>
<keyword evidence="4" id="KW-1185">Reference proteome</keyword>
<organism evidence="2 3">
    <name type="scientific">Polarella glacialis</name>
    <name type="common">Dinoflagellate</name>
    <dbReference type="NCBI Taxonomy" id="89957"/>
    <lineage>
        <taxon>Eukaryota</taxon>
        <taxon>Sar</taxon>
        <taxon>Alveolata</taxon>
        <taxon>Dinophyceae</taxon>
        <taxon>Suessiales</taxon>
        <taxon>Suessiaceae</taxon>
        <taxon>Polarella</taxon>
    </lineage>
</organism>
<dbReference type="Proteomes" id="UP000626109">
    <property type="component" value="Unassembled WGS sequence"/>
</dbReference>
<dbReference type="Proteomes" id="UP000654075">
    <property type="component" value="Unassembled WGS sequence"/>
</dbReference>
<name>A0A813J5Q1_POLGL</name>
<protein>
    <recommendedName>
        <fullName evidence="5">Fatty acid desaturase domain-containing protein</fullName>
    </recommendedName>
</protein>
<sequence length="284" mass="31659">MSESRWLRERMELAQAMKTSPSALDPAQCDYVPPLELIGIYVAHSTITRMVAQGRLDAASGAYVNAALGCHAFAILHHCTHESISQHNEEHAPFENTVFRLASMLIFFDDGYKEAHRAHHQQTNEPDDPDMILSHTSLPVLGHVLFHLQSSYVSLGAPITPFMAAVLCKLGLVRHMSKTWVVKFFGLVNWDNVVLKMAGKRALEVLAAHQDYSSLDRAVQATWLSSGHLTYILLGLFFARYPHRHGVGISNEVESFYDSTYRAQGQGGFVDDGRRTSSHAPCKE</sequence>
<dbReference type="EMBL" id="CAJNNW010020539">
    <property type="protein sequence ID" value="CAE8666403.1"/>
    <property type="molecule type" value="Genomic_DNA"/>
</dbReference>
<evidence type="ECO:0000313" key="4">
    <source>
        <dbReference type="Proteomes" id="UP000654075"/>
    </source>
</evidence>
<dbReference type="AlphaFoldDB" id="A0A813J5Q1"/>
<evidence type="ECO:0000313" key="1">
    <source>
        <dbReference type="EMBL" id="CAE8625765.1"/>
    </source>
</evidence>
<gene>
    <name evidence="1" type="ORF">PGLA1383_LOCUS42746</name>
    <name evidence="2" type="ORF">PGLA2088_LOCUS16251</name>
</gene>
<evidence type="ECO:0000313" key="2">
    <source>
        <dbReference type="EMBL" id="CAE8666403.1"/>
    </source>
</evidence>
<reference evidence="2" key="1">
    <citation type="submission" date="2021-02" db="EMBL/GenBank/DDBJ databases">
        <authorList>
            <person name="Dougan E. K."/>
            <person name="Rhodes N."/>
            <person name="Thang M."/>
            <person name="Chan C."/>
        </authorList>
    </citation>
    <scope>NUCLEOTIDE SEQUENCE</scope>
</reference>
<accession>A0A813J5Q1</accession>
<evidence type="ECO:0000313" key="3">
    <source>
        <dbReference type="Proteomes" id="UP000626109"/>
    </source>
</evidence>